<feature type="compositionally biased region" description="Basic and acidic residues" evidence="7">
    <location>
        <begin position="232"/>
        <end position="253"/>
    </location>
</feature>
<dbReference type="NCBIfam" id="TIGR01297">
    <property type="entry name" value="CDF"/>
    <property type="match status" value="1"/>
</dbReference>
<keyword evidence="11" id="KW-1185">Reference proteome</keyword>
<dbReference type="Proteomes" id="UP001056035">
    <property type="component" value="Chromosome"/>
</dbReference>
<dbReference type="Pfam" id="PF01545">
    <property type="entry name" value="Cation_efflux"/>
    <property type="match status" value="1"/>
</dbReference>
<feature type="transmembrane region" description="Helical" evidence="8">
    <location>
        <begin position="102"/>
        <end position="120"/>
    </location>
</feature>
<dbReference type="RefSeq" id="WP_254571011.1">
    <property type="nucleotide sequence ID" value="NZ_CP098502.1"/>
</dbReference>
<feature type="domain" description="Cation efflux protein transmembrane" evidence="9">
    <location>
        <begin position="44"/>
        <end position="215"/>
    </location>
</feature>
<evidence type="ECO:0000313" key="10">
    <source>
        <dbReference type="EMBL" id="UTI64301.1"/>
    </source>
</evidence>
<dbReference type="EMBL" id="CP098502">
    <property type="protein sequence ID" value="UTI64301.1"/>
    <property type="molecule type" value="Genomic_DNA"/>
</dbReference>
<keyword evidence="4 8" id="KW-0812">Transmembrane</keyword>
<dbReference type="PANTHER" id="PTHR43840:SF15">
    <property type="entry name" value="MITOCHONDRIAL METAL TRANSPORTER 1-RELATED"/>
    <property type="match status" value="1"/>
</dbReference>
<evidence type="ECO:0000259" key="9">
    <source>
        <dbReference type="Pfam" id="PF01545"/>
    </source>
</evidence>
<organism evidence="10 11">
    <name type="scientific">Paraconexibacter antarcticus</name>
    <dbReference type="NCBI Taxonomy" id="2949664"/>
    <lineage>
        <taxon>Bacteria</taxon>
        <taxon>Bacillati</taxon>
        <taxon>Actinomycetota</taxon>
        <taxon>Thermoleophilia</taxon>
        <taxon>Solirubrobacterales</taxon>
        <taxon>Paraconexibacteraceae</taxon>
        <taxon>Paraconexibacter</taxon>
    </lineage>
</organism>
<evidence type="ECO:0000256" key="8">
    <source>
        <dbReference type="SAM" id="Phobius"/>
    </source>
</evidence>
<evidence type="ECO:0000313" key="11">
    <source>
        <dbReference type="Proteomes" id="UP001056035"/>
    </source>
</evidence>
<dbReference type="InterPro" id="IPR050291">
    <property type="entry name" value="CDF_Transporter"/>
</dbReference>
<reference evidence="10 11" key="1">
    <citation type="submission" date="2022-06" db="EMBL/GenBank/DDBJ databases">
        <title>Paraconexibacter antarcticus.</title>
        <authorList>
            <person name="Kim C.S."/>
        </authorList>
    </citation>
    <scope>NUCLEOTIDE SEQUENCE [LARGE SCALE GENOMIC DNA]</scope>
    <source>
        <strain evidence="10 11">02-257</strain>
    </source>
</reference>
<keyword evidence="5 8" id="KW-1133">Transmembrane helix</keyword>
<evidence type="ECO:0000256" key="5">
    <source>
        <dbReference type="ARBA" id="ARBA00022989"/>
    </source>
</evidence>
<evidence type="ECO:0000256" key="2">
    <source>
        <dbReference type="ARBA" id="ARBA00008114"/>
    </source>
</evidence>
<evidence type="ECO:0000256" key="6">
    <source>
        <dbReference type="ARBA" id="ARBA00023136"/>
    </source>
</evidence>
<dbReference type="SUPFAM" id="SSF161111">
    <property type="entry name" value="Cation efflux protein transmembrane domain-like"/>
    <property type="match status" value="1"/>
</dbReference>
<comment type="subcellular location">
    <subcellularLocation>
        <location evidence="1">Membrane</location>
        <topology evidence="1">Multi-pass membrane protein</topology>
    </subcellularLocation>
</comment>
<evidence type="ECO:0000256" key="7">
    <source>
        <dbReference type="SAM" id="MobiDB-lite"/>
    </source>
</evidence>
<dbReference type="InterPro" id="IPR002524">
    <property type="entry name" value="Cation_efflux"/>
</dbReference>
<feature type="compositionally biased region" description="Basic residues" evidence="7">
    <location>
        <begin position="1"/>
        <end position="24"/>
    </location>
</feature>
<dbReference type="InterPro" id="IPR027469">
    <property type="entry name" value="Cation_efflux_TMD_sf"/>
</dbReference>
<accession>A0ABY5DRL0</accession>
<feature type="region of interest" description="Disordered" evidence="7">
    <location>
        <begin position="1"/>
        <end position="27"/>
    </location>
</feature>
<keyword evidence="6 8" id="KW-0472">Membrane</keyword>
<feature type="region of interest" description="Disordered" evidence="7">
    <location>
        <begin position="220"/>
        <end position="261"/>
    </location>
</feature>
<sequence>MSAATKPHKHSHDHGHGHGGHGHSHGLVDRSITSSRDGLRTVGVSLAVLLVTALAQGAIFLSTGSVALLADLIHNFGDALTAIPLGIAFLLRSFVAEKRAGYFVVATIFVSACVAAAEAVNRLIHPQTLDHLWVLASAGAIGFIGNEIAAQVRLRAGRRLNSPALVADGYHARTDGFVSLAVVAGAAVVALGFTSGDPIIGLVITIVILRITWQSIQTIKADPGPPEAGDGNAHHDHDHAGHDHDHAGHDHNHPGAGHTHH</sequence>
<gene>
    <name evidence="10" type="ORF">NBH00_23540</name>
</gene>
<comment type="similarity">
    <text evidence="2">Belongs to the cation diffusion facilitator (CDF) transporter (TC 2.A.4) family.</text>
</comment>
<evidence type="ECO:0000256" key="3">
    <source>
        <dbReference type="ARBA" id="ARBA00022448"/>
    </source>
</evidence>
<evidence type="ECO:0000256" key="1">
    <source>
        <dbReference type="ARBA" id="ARBA00004141"/>
    </source>
</evidence>
<evidence type="ECO:0000256" key="4">
    <source>
        <dbReference type="ARBA" id="ARBA00022692"/>
    </source>
</evidence>
<proteinExistence type="inferred from homology"/>
<feature type="transmembrane region" description="Helical" evidence="8">
    <location>
        <begin position="46"/>
        <end position="70"/>
    </location>
</feature>
<dbReference type="Gene3D" id="1.20.1510.10">
    <property type="entry name" value="Cation efflux protein transmembrane domain"/>
    <property type="match status" value="1"/>
</dbReference>
<dbReference type="InterPro" id="IPR058533">
    <property type="entry name" value="Cation_efflux_TM"/>
</dbReference>
<protein>
    <submittedName>
        <fullName evidence="10">Cation diffusion facilitator family transporter</fullName>
    </submittedName>
</protein>
<feature type="transmembrane region" description="Helical" evidence="8">
    <location>
        <begin position="76"/>
        <end position="95"/>
    </location>
</feature>
<keyword evidence="3" id="KW-0813">Transport</keyword>
<dbReference type="PANTHER" id="PTHR43840">
    <property type="entry name" value="MITOCHONDRIAL METAL TRANSPORTER 1-RELATED"/>
    <property type="match status" value="1"/>
</dbReference>
<name>A0ABY5DRL0_9ACTN</name>